<evidence type="ECO:0000313" key="4">
    <source>
        <dbReference type="Proteomes" id="UP000502498"/>
    </source>
</evidence>
<dbReference type="EMBL" id="CP054038">
    <property type="protein sequence ID" value="QKJ20180.1"/>
    <property type="molecule type" value="Genomic_DNA"/>
</dbReference>
<proteinExistence type="predicted"/>
<feature type="compositionally biased region" description="Low complexity" evidence="1">
    <location>
        <begin position="55"/>
        <end position="66"/>
    </location>
</feature>
<name>A0A7D4TGJ0_9MICO</name>
<evidence type="ECO:0000259" key="2">
    <source>
        <dbReference type="Pfam" id="PF07179"/>
    </source>
</evidence>
<feature type="compositionally biased region" description="Low complexity" evidence="1">
    <location>
        <begin position="20"/>
        <end position="47"/>
    </location>
</feature>
<protein>
    <submittedName>
        <fullName evidence="3">SseB family protein</fullName>
    </submittedName>
</protein>
<accession>A0A7D4TGJ0</accession>
<evidence type="ECO:0000313" key="3">
    <source>
        <dbReference type="EMBL" id="QKJ20180.1"/>
    </source>
</evidence>
<dbReference type="Pfam" id="PF07179">
    <property type="entry name" value="SseB"/>
    <property type="match status" value="1"/>
</dbReference>
<dbReference type="AlphaFoldDB" id="A0A7D4TGJ0"/>
<dbReference type="Proteomes" id="UP000502498">
    <property type="component" value="Chromosome"/>
</dbReference>
<evidence type="ECO:0000256" key="1">
    <source>
        <dbReference type="SAM" id="MobiDB-lite"/>
    </source>
</evidence>
<organism evidence="3 4">
    <name type="scientific">Microbacterium hominis</name>
    <dbReference type="NCBI Taxonomy" id="162426"/>
    <lineage>
        <taxon>Bacteria</taxon>
        <taxon>Bacillati</taxon>
        <taxon>Actinomycetota</taxon>
        <taxon>Actinomycetes</taxon>
        <taxon>Micrococcales</taxon>
        <taxon>Microbacteriaceae</taxon>
        <taxon>Microbacterium</taxon>
    </lineage>
</organism>
<dbReference type="RefSeq" id="WP_172990616.1">
    <property type="nucleotide sequence ID" value="NZ_CP054038.1"/>
</dbReference>
<feature type="region of interest" description="Disordered" evidence="1">
    <location>
        <begin position="1"/>
        <end position="70"/>
    </location>
</feature>
<gene>
    <name evidence="3" type="ORF">HQM25_12960</name>
</gene>
<feature type="domain" description="SseB protein N-terminal" evidence="2">
    <location>
        <begin position="276"/>
        <end position="378"/>
    </location>
</feature>
<dbReference type="InterPro" id="IPR009839">
    <property type="entry name" value="SseB_N"/>
</dbReference>
<reference evidence="3 4" key="1">
    <citation type="submission" date="2020-05" db="EMBL/GenBank/DDBJ databases">
        <title>Strain PA2F3 complete genome.</title>
        <authorList>
            <person name="Kim Y.-S."/>
            <person name="Kim S.-J."/>
            <person name="Jung H.-k."/>
            <person name="Kim S.-E."/>
            <person name="Kim K.-H."/>
        </authorList>
    </citation>
    <scope>NUCLEOTIDE SEQUENCE [LARGE SCALE GENOMIC DNA]</scope>
    <source>
        <strain evidence="3 4">PA2F3</strain>
    </source>
</reference>
<feature type="region of interest" description="Disordered" evidence="1">
    <location>
        <begin position="99"/>
        <end position="132"/>
    </location>
</feature>
<sequence length="384" mass="39742">MSIFSRGKRAHDETAEAPSTEPDAAVDGAAAEEPAAADLTAAAPGDDAAGDDAAGDGPTEAVAADAEPAEADAAAELDAGVLPEAADAASESIPHVGISVTTFGKPTPRPASEGGPSITRTPAPPTGPVPGLRDNVLVRNALAALPENPEPLQLLNVARQLLQGHLFLRVKGDARALIAEGKELPLAMATVGEKKYALAYSSGAALQASVQADSDTHTSAMGQPVLVVLRHVLSGPYEGLILDHASAPARAVLPRPMLEKMLETIDEKLTLKTLLANPRSPQSEADLVTALADAPLWVAVNRAEEGGPLGIAEGRSDDGSRYLELYTHPLEVVAGGRGDQPAPIQADRLRAALRKDEGLSGVVLDPRGPWMRLTRAQLEPFLAE</sequence>